<comment type="similarity">
    <text evidence="1">Belongs to the actin family.</text>
</comment>
<keyword evidence="3" id="KW-1185">Reference proteome</keyword>
<dbReference type="SUPFAM" id="SSF53067">
    <property type="entry name" value="Actin-like ATPase domain"/>
    <property type="match status" value="2"/>
</dbReference>
<reference evidence="2" key="1">
    <citation type="submission" date="2016-04" db="EMBL/GenBank/DDBJ databases">
        <authorList>
            <person name="Evans L.H."/>
            <person name="Alamgir A."/>
            <person name="Owens N."/>
            <person name="Weber N.D."/>
            <person name="Virtaneva K."/>
            <person name="Barbian K."/>
            <person name="Babar A."/>
            <person name="Rosenke K."/>
        </authorList>
    </citation>
    <scope>NUCLEOTIDE SEQUENCE [LARGE SCALE GENOMIC DNA]</scope>
    <source>
        <strain evidence="2">CBS 101.48</strain>
    </source>
</reference>
<sequence>MSLILKEENFVVVEVGSYVTKAGAGTQDTNKPPSVLVSMADYNNPIQNNLVQSWPDLVASWHHILFKELGIKRAFNESPVLFSVPVQWTKLEHERLTQEAFETLNVPGLYIAPQPLLTLYGCGAVTGLVVDIGHNTTDINVVVDSLVQPYSTMTINIGGKQFDAYLLSLLQQDAKLVEQCQQAGVTLDESFARSVREGDDVCHISVGHDLQQTAESTEDISLVGGIPAATSEEIVDNEAVSDDEEEAKDIPENVDIEYQGHKFTIGPYRHKVYDPLFNPTLINEDTLSLPLLMQLAMQNCEPPEIRPKLWESIALPGGCGQIAGLQKRIKSEVGKLLSISENAGDVQTRVVGFLKVPAYFTVLKKKENQQYSTWLGGEIVAKLVFTDAKNHISKVDYNEHGPSVCHTKSY</sequence>
<dbReference type="OMA" id="VDYNESG"/>
<name>A0A163LZW4_ABSGL</name>
<dbReference type="InterPro" id="IPR004000">
    <property type="entry name" value="Actin"/>
</dbReference>
<gene>
    <name evidence="2" type="primary">ABSGL_05594.1 scaffold 7188</name>
</gene>
<dbReference type="SMART" id="SM00268">
    <property type="entry name" value="ACTIN"/>
    <property type="match status" value="1"/>
</dbReference>
<evidence type="ECO:0000313" key="2">
    <source>
        <dbReference type="EMBL" id="SAL99938.1"/>
    </source>
</evidence>
<dbReference type="AlphaFoldDB" id="A0A163LZW4"/>
<dbReference type="InParanoid" id="A0A163LZW4"/>
<dbReference type="CDD" id="cd10208">
    <property type="entry name" value="ASKHA_NBD_ScArp9-like"/>
    <property type="match status" value="1"/>
</dbReference>
<evidence type="ECO:0000256" key="1">
    <source>
        <dbReference type="RuleBase" id="RU000487"/>
    </source>
</evidence>
<organism evidence="2">
    <name type="scientific">Absidia glauca</name>
    <name type="common">Pin mould</name>
    <dbReference type="NCBI Taxonomy" id="4829"/>
    <lineage>
        <taxon>Eukaryota</taxon>
        <taxon>Fungi</taxon>
        <taxon>Fungi incertae sedis</taxon>
        <taxon>Mucoromycota</taxon>
        <taxon>Mucoromycotina</taxon>
        <taxon>Mucoromycetes</taxon>
        <taxon>Mucorales</taxon>
        <taxon>Cunninghamellaceae</taxon>
        <taxon>Absidia</taxon>
    </lineage>
</organism>
<dbReference type="Gene3D" id="3.30.420.40">
    <property type="match status" value="4"/>
</dbReference>
<dbReference type="Proteomes" id="UP000078561">
    <property type="component" value="Unassembled WGS sequence"/>
</dbReference>
<dbReference type="PANTHER" id="PTHR11937">
    <property type="entry name" value="ACTIN"/>
    <property type="match status" value="1"/>
</dbReference>
<evidence type="ECO:0000313" key="3">
    <source>
        <dbReference type="Proteomes" id="UP000078561"/>
    </source>
</evidence>
<dbReference type="EMBL" id="LT553043">
    <property type="protein sequence ID" value="SAL99938.1"/>
    <property type="molecule type" value="Genomic_DNA"/>
</dbReference>
<accession>A0A163LZW4</accession>
<dbReference type="OrthoDB" id="74201at2759"/>
<protein>
    <submittedName>
        <fullName evidence="2">Uncharacterized protein</fullName>
    </submittedName>
</protein>
<dbReference type="STRING" id="4829.A0A163LZW4"/>
<dbReference type="InterPro" id="IPR043129">
    <property type="entry name" value="ATPase_NBD"/>
</dbReference>
<dbReference type="PRINTS" id="PR00190">
    <property type="entry name" value="ACTIN"/>
</dbReference>
<proteinExistence type="inferred from homology"/>
<dbReference type="Pfam" id="PF00022">
    <property type="entry name" value="Actin"/>
    <property type="match status" value="1"/>
</dbReference>